<dbReference type="PANTHER" id="PTHR12606">
    <property type="entry name" value="SENTRIN/SUMO-SPECIFIC PROTEASE"/>
    <property type="match status" value="1"/>
</dbReference>
<protein>
    <recommendedName>
        <fullName evidence="5">Ubiquitin-like protease family profile domain-containing protein</fullName>
    </recommendedName>
</protein>
<dbReference type="InterPro" id="IPR038765">
    <property type="entry name" value="Papain-like_cys_pep_sf"/>
</dbReference>
<dbReference type="GO" id="GO:0016929">
    <property type="term" value="F:deSUMOylase activity"/>
    <property type="evidence" value="ECO:0007669"/>
    <property type="project" value="TreeGrafter"/>
</dbReference>
<dbReference type="GO" id="GO:0006508">
    <property type="term" value="P:proteolysis"/>
    <property type="evidence" value="ECO:0007669"/>
    <property type="project" value="UniProtKB-KW"/>
</dbReference>
<keyword evidence="7" id="KW-1185">Reference proteome</keyword>
<proteinExistence type="inferred from homology"/>
<evidence type="ECO:0000313" key="6">
    <source>
        <dbReference type="EMBL" id="KAK8774074.1"/>
    </source>
</evidence>
<dbReference type="Pfam" id="PF02902">
    <property type="entry name" value="Peptidase_C48"/>
    <property type="match status" value="1"/>
</dbReference>
<dbReference type="SUPFAM" id="SSF54001">
    <property type="entry name" value="Cysteine proteinases"/>
    <property type="match status" value="1"/>
</dbReference>
<evidence type="ECO:0000256" key="2">
    <source>
        <dbReference type="ARBA" id="ARBA00022670"/>
    </source>
</evidence>
<keyword evidence="2" id="KW-0645">Protease</keyword>
<dbReference type="EMBL" id="JARKHS020015838">
    <property type="protein sequence ID" value="KAK8774074.1"/>
    <property type="molecule type" value="Genomic_DNA"/>
</dbReference>
<keyword evidence="4" id="KW-0788">Thiol protease</keyword>
<evidence type="ECO:0000313" key="7">
    <source>
        <dbReference type="Proteomes" id="UP001321473"/>
    </source>
</evidence>
<evidence type="ECO:0000256" key="4">
    <source>
        <dbReference type="ARBA" id="ARBA00022807"/>
    </source>
</evidence>
<dbReference type="InterPro" id="IPR003653">
    <property type="entry name" value="Peptidase_C48_C"/>
</dbReference>
<evidence type="ECO:0000256" key="3">
    <source>
        <dbReference type="ARBA" id="ARBA00022801"/>
    </source>
</evidence>
<keyword evidence="3" id="KW-0378">Hydrolase</keyword>
<name>A0AAQ4EHA0_AMBAM</name>
<evidence type="ECO:0000256" key="1">
    <source>
        <dbReference type="ARBA" id="ARBA00005234"/>
    </source>
</evidence>
<organism evidence="6 7">
    <name type="scientific">Amblyomma americanum</name>
    <name type="common">Lone star tick</name>
    <dbReference type="NCBI Taxonomy" id="6943"/>
    <lineage>
        <taxon>Eukaryota</taxon>
        <taxon>Metazoa</taxon>
        <taxon>Ecdysozoa</taxon>
        <taxon>Arthropoda</taxon>
        <taxon>Chelicerata</taxon>
        <taxon>Arachnida</taxon>
        <taxon>Acari</taxon>
        <taxon>Parasitiformes</taxon>
        <taxon>Ixodida</taxon>
        <taxon>Ixodoidea</taxon>
        <taxon>Ixodidae</taxon>
        <taxon>Amblyomminae</taxon>
        <taxon>Amblyomma</taxon>
    </lineage>
</organism>
<comment type="similarity">
    <text evidence="1">Belongs to the peptidase C48 family.</text>
</comment>
<dbReference type="AlphaFoldDB" id="A0AAQ4EHA0"/>
<reference evidence="6 7" key="1">
    <citation type="journal article" date="2023" name="Arcadia Sci">
        <title>De novo assembly of a long-read Amblyomma americanum tick genome.</title>
        <authorList>
            <person name="Chou S."/>
            <person name="Poskanzer K.E."/>
            <person name="Rollins M."/>
            <person name="Thuy-Boun P.S."/>
        </authorList>
    </citation>
    <scope>NUCLEOTIDE SEQUENCE [LARGE SCALE GENOMIC DNA]</scope>
    <source>
        <strain evidence="6">F_SG_1</strain>
        <tissue evidence="6">Salivary glands</tissue>
    </source>
</reference>
<dbReference type="Proteomes" id="UP001321473">
    <property type="component" value="Unassembled WGS sequence"/>
</dbReference>
<evidence type="ECO:0000259" key="5">
    <source>
        <dbReference type="Pfam" id="PF02902"/>
    </source>
</evidence>
<feature type="domain" description="Ubiquitin-like protease family profile" evidence="5">
    <location>
        <begin position="5"/>
        <end position="99"/>
    </location>
</feature>
<dbReference type="GO" id="GO:0005634">
    <property type="term" value="C:nucleus"/>
    <property type="evidence" value="ECO:0007669"/>
    <property type="project" value="TreeGrafter"/>
</dbReference>
<comment type="caution">
    <text evidence="6">The sequence shown here is derived from an EMBL/GenBank/DDBJ whole genome shotgun (WGS) entry which is preliminary data.</text>
</comment>
<gene>
    <name evidence="6" type="ORF">V5799_011393</name>
</gene>
<sequence>MDFRKPEIVIYDSLGPRDEHSSIIDDLADYLEKVNGWQDCEMDWNGWYFYPGNVQLQKNTSDCGVFLCQYAECLTRDAPILFEQKHMPYFRRRIVYETLHGGLLP</sequence>
<dbReference type="PANTHER" id="PTHR12606:SF141">
    <property type="entry name" value="GH15225P-RELATED"/>
    <property type="match status" value="1"/>
</dbReference>
<dbReference type="Gene3D" id="3.40.395.10">
    <property type="entry name" value="Adenoviral Proteinase, Chain A"/>
    <property type="match status" value="1"/>
</dbReference>
<accession>A0AAQ4EHA0</accession>
<dbReference type="GO" id="GO:0016926">
    <property type="term" value="P:protein desumoylation"/>
    <property type="evidence" value="ECO:0007669"/>
    <property type="project" value="TreeGrafter"/>
</dbReference>